<dbReference type="InterPro" id="IPR029063">
    <property type="entry name" value="SAM-dependent_MTases_sf"/>
</dbReference>
<organism evidence="5 6">
    <name type="scientific">Catenulispora subtropica</name>
    <dbReference type="NCBI Taxonomy" id="450798"/>
    <lineage>
        <taxon>Bacteria</taxon>
        <taxon>Bacillati</taxon>
        <taxon>Actinomycetota</taxon>
        <taxon>Actinomycetes</taxon>
        <taxon>Catenulisporales</taxon>
        <taxon>Catenulisporaceae</taxon>
        <taxon>Catenulispora</taxon>
    </lineage>
</organism>
<sequence length="273" mass="29770">MTGFTTTAAANSWTTVADARAHAYLDHAQGIRGEVRFQLVTRALLARLPDRPCRIVDIGGGFGRQAVLLAQAGHSVVVVDPDQTLLTAARERFAAQSAQVRRRLSLVQGFGEQAADLVGTDFDLVCCHSVLLYLADPDPMLAALAALAAPGGLVSLLTVNRDSLALRDGLQGDWRGALATLLASAEQGDRYLPTRPDTPEDLGRRLARLGVEPLDWHGVRVFSDHRTADPAPEEFTDLCELEWQAGLRDPYRGFARLFHLLARKTREAREARS</sequence>
<dbReference type="CDD" id="cd02440">
    <property type="entry name" value="AdoMet_MTases"/>
    <property type="match status" value="1"/>
</dbReference>
<reference evidence="6" key="1">
    <citation type="journal article" date="2019" name="Int. J. Syst. Evol. Microbiol.">
        <title>The Global Catalogue of Microorganisms (GCM) 10K type strain sequencing project: providing services to taxonomists for standard genome sequencing and annotation.</title>
        <authorList>
            <consortium name="The Broad Institute Genomics Platform"/>
            <consortium name="The Broad Institute Genome Sequencing Center for Infectious Disease"/>
            <person name="Wu L."/>
            <person name="Ma J."/>
        </authorList>
    </citation>
    <scope>NUCLEOTIDE SEQUENCE [LARGE SCALE GENOMIC DNA]</scope>
    <source>
        <strain evidence="6">JCM 16013</strain>
    </source>
</reference>
<dbReference type="Proteomes" id="UP001499854">
    <property type="component" value="Unassembled WGS sequence"/>
</dbReference>
<keyword evidence="2" id="KW-0808">Transferase</keyword>
<dbReference type="GO" id="GO:0008168">
    <property type="term" value="F:methyltransferase activity"/>
    <property type="evidence" value="ECO:0007669"/>
    <property type="project" value="UniProtKB-KW"/>
</dbReference>
<dbReference type="PANTHER" id="PTHR43464:SF19">
    <property type="entry name" value="UBIQUINONE BIOSYNTHESIS O-METHYLTRANSFERASE, MITOCHONDRIAL"/>
    <property type="match status" value="1"/>
</dbReference>
<gene>
    <name evidence="5" type="ORF">GCM10009838_81390</name>
</gene>
<dbReference type="EMBL" id="BAAAQM010000076">
    <property type="protein sequence ID" value="GAA2003073.1"/>
    <property type="molecule type" value="Genomic_DNA"/>
</dbReference>
<comment type="caution">
    <text evidence="5">The sequence shown here is derived from an EMBL/GenBank/DDBJ whole genome shotgun (WGS) entry which is preliminary data.</text>
</comment>
<accession>A0ABP5ET58</accession>
<protein>
    <submittedName>
        <fullName evidence="5">Methyltransferase domain-containing protein</fullName>
    </submittedName>
</protein>
<keyword evidence="3" id="KW-0949">S-adenosyl-L-methionine</keyword>
<feature type="domain" description="Methyltransferase type 12" evidence="4">
    <location>
        <begin position="56"/>
        <end position="153"/>
    </location>
</feature>
<dbReference type="InterPro" id="IPR013217">
    <property type="entry name" value="Methyltransf_12"/>
</dbReference>
<evidence type="ECO:0000256" key="1">
    <source>
        <dbReference type="ARBA" id="ARBA00022603"/>
    </source>
</evidence>
<dbReference type="PANTHER" id="PTHR43464">
    <property type="entry name" value="METHYLTRANSFERASE"/>
    <property type="match status" value="1"/>
</dbReference>
<dbReference type="GO" id="GO:0032259">
    <property type="term" value="P:methylation"/>
    <property type="evidence" value="ECO:0007669"/>
    <property type="project" value="UniProtKB-KW"/>
</dbReference>
<evidence type="ECO:0000313" key="5">
    <source>
        <dbReference type="EMBL" id="GAA2003073.1"/>
    </source>
</evidence>
<keyword evidence="1 5" id="KW-0489">Methyltransferase</keyword>
<keyword evidence="6" id="KW-1185">Reference proteome</keyword>
<dbReference type="SUPFAM" id="SSF53335">
    <property type="entry name" value="S-adenosyl-L-methionine-dependent methyltransferases"/>
    <property type="match status" value="1"/>
</dbReference>
<dbReference type="RefSeq" id="WP_344662566.1">
    <property type="nucleotide sequence ID" value="NZ_BAAAQM010000076.1"/>
</dbReference>
<name>A0ABP5ET58_9ACTN</name>
<evidence type="ECO:0000313" key="6">
    <source>
        <dbReference type="Proteomes" id="UP001499854"/>
    </source>
</evidence>
<evidence type="ECO:0000256" key="2">
    <source>
        <dbReference type="ARBA" id="ARBA00022679"/>
    </source>
</evidence>
<evidence type="ECO:0000256" key="3">
    <source>
        <dbReference type="ARBA" id="ARBA00022691"/>
    </source>
</evidence>
<dbReference type="Gene3D" id="3.40.50.150">
    <property type="entry name" value="Vaccinia Virus protein VP39"/>
    <property type="match status" value="1"/>
</dbReference>
<proteinExistence type="predicted"/>
<dbReference type="Pfam" id="PF08242">
    <property type="entry name" value="Methyltransf_12"/>
    <property type="match status" value="1"/>
</dbReference>
<evidence type="ECO:0000259" key="4">
    <source>
        <dbReference type="Pfam" id="PF08242"/>
    </source>
</evidence>